<comment type="caution">
    <text evidence="8">The sequence shown here is derived from an EMBL/GenBank/DDBJ whole genome shotgun (WGS) entry which is preliminary data.</text>
</comment>
<evidence type="ECO:0000256" key="1">
    <source>
        <dbReference type="ARBA" id="ARBA00003907"/>
    </source>
</evidence>
<dbReference type="NCBIfam" id="TIGR00027">
    <property type="entry name" value="mthyl_TIGR00027"/>
    <property type="match status" value="1"/>
</dbReference>
<dbReference type="Pfam" id="PF04072">
    <property type="entry name" value="LCM"/>
    <property type="match status" value="1"/>
</dbReference>
<feature type="region of interest" description="Disordered" evidence="7">
    <location>
        <begin position="289"/>
        <end position="379"/>
    </location>
</feature>
<accession>A0ABP4HH47</accession>
<evidence type="ECO:0000256" key="5">
    <source>
        <dbReference type="ARBA" id="ARBA00022691"/>
    </source>
</evidence>
<dbReference type="PANTHER" id="PTHR43619:SF2">
    <property type="entry name" value="S-ADENOSYL-L-METHIONINE-DEPENDENT METHYLTRANSFERASES SUPERFAMILY PROTEIN"/>
    <property type="match status" value="1"/>
</dbReference>
<dbReference type="EMBL" id="BAAALF010000174">
    <property type="protein sequence ID" value="GAA1266090.1"/>
    <property type="molecule type" value="Genomic_DNA"/>
</dbReference>
<organism evidence="8 9">
    <name type="scientific">Kitasatospora nipponensis</name>
    <dbReference type="NCBI Taxonomy" id="258049"/>
    <lineage>
        <taxon>Bacteria</taxon>
        <taxon>Bacillati</taxon>
        <taxon>Actinomycetota</taxon>
        <taxon>Actinomycetes</taxon>
        <taxon>Kitasatosporales</taxon>
        <taxon>Streptomycetaceae</taxon>
        <taxon>Kitasatospora</taxon>
    </lineage>
</organism>
<proteinExistence type="inferred from homology"/>
<protein>
    <recommendedName>
        <fullName evidence="6">S-adenosyl-L-methionine-dependent methyltransferase</fullName>
        <ecNumber evidence="6">2.1.1.-</ecNumber>
    </recommendedName>
</protein>
<gene>
    <name evidence="8" type="ORF">GCM10009665_63970</name>
</gene>
<comment type="similarity">
    <text evidence="2 6">Belongs to the UPF0677 family.</text>
</comment>
<dbReference type="PANTHER" id="PTHR43619">
    <property type="entry name" value="S-ADENOSYL-L-METHIONINE-DEPENDENT METHYLTRANSFERASE YKTD-RELATED"/>
    <property type="match status" value="1"/>
</dbReference>
<reference evidence="9" key="1">
    <citation type="journal article" date="2019" name="Int. J. Syst. Evol. Microbiol.">
        <title>The Global Catalogue of Microorganisms (GCM) 10K type strain sequencing project: providing services to taxonomists for standard genome sequencing and annotation.</title>
        <authorList>
            <consortium name="The Broad Institute Genomics Platform"/>
            <consortium name="The Broad Institute Genome Sequencing Center for Infectious Disease"/>
            <person name="Wu L."/>
            <person name="Ma J."/>
        </authorList>
    </citation>
    <scope>NUCLEOTIDE SEQUENCE [LARGE SCALE GENOMIC DNA]</scope>
    <source>
        <strain evidence="9">JCM 13004</strain>
    </source>
</reference>
<evidence type="ECO:0000256" key="6">
    <source>
        <dbReference type="RuleBase" id="RU362030"/>
    </source>
</evidence>
<evidence type="ECO:0000256" key="3">
    <source>
        <dbReference type="ARBA" id="ARBA00022603"/>
    </source>
</evidence>
<dbReference type="Gene3D" id="3.40.50.150">
    <property type="entry name" value="Vaccinia Virus protein VP39"/>
    <property type="match status" value="1"/>
</dbReference>
<keyword evidence="4" id="KW-0808">Transferase</keyword>
<evidence type="ECO:0000256" key="2">
    <source>
        <dbReference type="ARBA" id="ARBA00008138"/>
    </source>
</evidence>
<sequence>MVNNGQPSRTALMAAAARAAHLLVDDSPAIFADPLARTLLGERAEELLGYHRSFGEHPLLCGTRTTVTTRSRYTEDRLAALAARGLDQYVILGAGLDSFAYRSELAHPVTVFEVDEPATQAWKRDLLASTGTAVPPSAVFVPVDFERDGARSLTDRLVRAGFDPGRPALVSWLGVTMYLTREAIGRTLAAVSGFAPGSELIVEHFLPAELRDEAGQSYAEMAMAATAEQGEPWRTFLSVEQLDRLLVEHRLQPVEYVPQRETLAPADWQRTDALRPLDLPVLARARVPARQVSQPTAPAEPWSARSSGAACGADGGVTAAGSPPSETATGRGPVAGAAVRSTPAVGPTSQGWLIASPRSQRDRIATERTNPPDATSMPR</sequence>
<keyword evidence="5 6" id="KW-0949">S-adenosyl-L-methionine</keyword>
<dbReference type="RefSeq" id="WP_344445608.1">
    <property type="nucleotide sequence ID" value="NZ_BAAALF010000174.1"/>
</dbReference>
<dbReference type="InterPro" id="IPR011610">
    <property type="entry name" value="SAM_mthyl_Trfase_ML2640-like"/>
</dbReference>
<evidence type="ECO:0000256" key="7">
    <source>
        <dbReference type="SAM" id="MobiDB-lite"/>
    </source>
</evidence>
<dbReference type="GO" id="GO:0032259">
    <property type="term" value="P:methylation"/>
    <property type="evidence" value="ECO:0007669"/>
    <property type="project" value="UniProtKB-KW"/>
</dbReference>
<dbReference type="SUPFAM" id="SSF53335">
    <property type="entry name" value="S-adenosyl-L-methionine-dependent methyltransferases"/>
    <property type="match status" value="1"/>
</dbReference>
<comment type="function">
    <text evidence="1 6">Exhibits S-adenosyl-L-methionine-dependent methyltransferase activity.</text>
</comment>
<keyword evidence="3 6" id="KW-0489">Methyltransferase</keyword>
<dbReference type="InterPro" id="IPR007213">
    <property type="entry name" value="Ppm1/Ppm2/Tcmp"/>
</dbReference>
<evidence type="ECO:0000256" key="4">
    <source>
        <dbReference type="ARBA" id="ARBA00022679"/>
    </source>
</evidence>
<name>A0ABP4HH47_9ACTN</name>
<dbReference type="InterPro" id="IPR029063">
    <property type="entry name" value="SAM-dependent_MTases_sf"/>
</dbReference>
<keyword evidence="9" id="KW-1185">Reference proteome</keyword>
<feature type="compositionally biased region" description="Polar residues" evidence="7">
    <location>
        <begin position="367"/>
        <end position="379"/>
    </location>
</feature>
<evidence type="ECO:0000313" key="8">
    <source>
        <dbReference type="EMBL" id="GAA1266090.1"/>
    </source>
</evidence>
<evidence type="ECO:0000313" key="9">
    <source>
        <dbReference type="Proteomes" id="UP001500037"/>
    </source>
</evidence>
<dbReference type="EC" id="2.1.1.-" evidence="6"/>
<dbReference type="Proteomes" id="UP001500037">
    <property type="component" value="Unassembled WGS sequence"/>
</dbReference>
<dbReference type="GO" id="GO:0008168">
    <property type="term" value="F:methyltransferase activity"/>
    <property type="evidence" value="ECO:0007669"/>
    <property type="project" value="UniProtKB-KW"/>
</dbReference>